<dbReference type="InterPro" id="IPR006660">
    <property type="entry name" value="Arsenate_reductase-like"/>
</dbReference>
<protein>
    <recommendedName>
        <fullName evidence="4">Arsenate reductase</fullName>
        <ecNumber evidence="4">1.20.4.1</ecNumber>
    </recommendedName>
</protein>
<dbReference type="Pfam" id="PF03960">
    <property type="entry name" value="ArsC"/>
    <property type="match status" value="1"/>
</dbReference>
<dbReference type="NCBIfam" id="TIGR00014">
    <property type="entry name" value="arsC"/>
    <property type="match status" value="1"/>
</dbReference>
<organism evidence="5 6">
    <name type="scientific">Marinobacter adhaerens</name>
    <dbReference type="NCBI Taxonomy" id="1033846"/>
    <lineage>
        <taxon>Bacteria</taxon>
        <taxon>Pseudomonadati</taxon>
        <taxon>Pseudomonadota</taxon>
        <taxon>Gammaproteobacteria</taxon>
        <taxon>Pseudomonadales</taxon>
        <taxon>Marinobacteraceae</taxon>
        <taxon>Marinobacter</taxon>
    </lineage>
</organism>
<comment type="similarity">
    <text evidence="1 3 4">Belongs to the ArsC family.</text>
</comment>
<dbReference type="GO" id="GO:0008794">
    <property type="term" value="F:arsenate reductase (glutaredoxin) activity"/>
    <property type="evidence" value="ECO:0007669"/>
    <property type="project" value="UniProtKB-UniRule"/>
</dbReference>
<comment type="caution">
    <text evidence="5">The sequence shown here is derived from an EMBL/GenBank/DDBJ whole genome shotgun (WGS) entry which is preliminary data.</text>
</comment>
<comment type="catalytic activity">
    <reaction evidence="4">
        <text>[glutaredoxin]-dithiol + arsenate + glutathione + H(+) = glutathionyl-S-S-[glutaredoxin] + arsenite + H2O</text>
        <dbReference type="Rhea" id="RHEA:22016"/>
        <dbReference type="Rhea" id="RHEA-COMP:10729"/>
        <dbReference type="Rhea" id="RHEA-COMP:17668"/>
        <dbReference type="ChEBI" id="CHEBI:15377"/>
        <dbReference type="ChEBI" id="CHEBI:15378"/>
        <dbReference type="ChEBI" id="CHEBI:29242"/>
        <dbReference type="ChEBI" id="CHEBI:29950"/>
        <dbReference type="ChEBI" id="CHEBI:48597"/>
        <dbReference type="ChEBI" id="CHEBI:57925"/>
        <dbReference type="ChEBI" id="CHEBI:146199"/>
        <dbReference type="EC" id="1.20.4.1"/>
    </reaction>
</comment>
<dbReference type="SUPFAM" id="SSF52833">
    <property type="entry name" value="Thioredoxin-like"/>
    <property type="match status" value="1"/>
</dbReference>
<dbReference type="Proteomes" id="UP000431462">
    <property type="component" value="Unassembled WGS sequence"/>
</dbReference>
<reference evidence="5 6" key="1">
    <citation type="submission" date="2019-06" db="EMBL/GenBank/DDBJ databases">
        <title>Enrichment of Autotrophic Halophilic Microorganisms from Red Sea Brine Pool Using Microbial Electrosynthesis System.</title>
        <authorList>
            <person name="Alqahtani M.F."/>
            <person name="Bajracharya S."/>
            <person name="Katuri K.P."/>
            <person name="Ali M."/>
            <person name="Saikaly P.E."/>
        </authorList>
    </citation>
    <scope>NUCLEOTIDE SEQUENCE [LARGE SCALE GENOMIC DNA]</scope>
    <source>
        <strain evidence="5">MES15</strain>
    </source>
</reference>
<dbReference type="PROSITE" id="PS51353">
    <property type="entry name" value="ARSC"/>
    <property type="match status" value="1"/>
</dbReference>
<sequence>MTEPTRIFHNPRCSKSRQTLELLTERGIEPEIIRYLETPPTEQELKDILSALNLTPRELMRTKEKEYKEQGLNNPELSDEQLIAAMIATPKLIERPIVIANGNVALGRPPENVLSIL</sequence>
<dbReference type="EMBL" id="VENC01000019">
    <property type="protein sequence ID" value="MTJ00405.1"/>
    <property type="molecule type" value="Genomic_DNA"/>
</dbReference>
<dbReference type="Gene3D" id="3.40.30.10">
    <property type="entry name" value="Glutaredoxin"/>
    <property type="match status" value="1"/>
</dbReference>
<dbReference type="AlphaFoldDB" id="A0A844I3P1"/>
<dbReference type="PANTHER" id="PTHR30041:SF4">
    <property type="entry name" value="ARSENATE REDUCTASE"/>
    <property type="match status" value="1"/>
</dbReference>
<dbReference type="CDD" id="cd03034">
    <property type="entry name" value="ArsC_ArsC"/>
    <property type="match status" value="1"/>
</dbReference>
<dbReference type="PANTHER" id="PTHR30041">
    <property type="entry name" value="ARSENATE REDUCTASE"/>
    <property type="match status" value="1"/>
</dbReference>
<dbReference type="InterPro" id="IPR006659">
    <property type="entry name" value="Arsenate_reductase"/>
</dbReference>
<evidence type="ECO:0000313" key="5">
    <source>
        <dbReference type="EMBL" id="MTJ00405.1"/>
    </source>
</evidence>
<name>A0A844I3P1_9GAMM</name>
<evidence type="ECO:0000313" key="6">
    <source>
        <dbReference type="Proteomes" id="UP000431462"/>
    </source>
</evidence>
<evidence type="ECO:0000256" key="3">
    <source>
        <dbReference type="PROSITE-ProRule" id="PRU01282"/>
    </source>
</evidence>
<accession>A0A844I3P1</accession>
<proteinExistence type="inferred from homology"/>
<evidence type="ECO:0000256" key="1">
    <source>
        <dbReference type="ARBA" id="ARBA00007198"/>
    </source>
</evidence>
<gene>
    <name evidence="5" type="primary">arsC</name>
    <name evidence="5" type="ORF">FH752_17490</name>
</gene>
<evidence type="ECO:0000256" key="4">
    <source>
        <dbReference type="RuleBase" id="RU362029"/>
    </source>
</evidence>
<dbReference type="EC" id="1.20.4.1" evidence="4"/>
<keyword evidence="2 4" id="KW-0560">Oxidoreductase</keyword>
<dbReference type="InterPro" id="IPR036249">
    <property type="entry name" value="Thioredoxin-like_sf"/>
</dbReference>
<evidence type="ECO:0000256" key="2">
    <source>
        <dbReference type="ARBA" id="ARBA00023002"/>
    </source>
</evidence>